<dbReference type="Proteomes" id="UP000606044">
    <property type="component" value="Unassembled WGS sequence"/>
</dbReference>
<evidence type="ECO:0000256" key="12">
    <source>
        <dbReference type="ARBA" id="ARBA00040743"/>
    </source>
</evidence>
<evidence type="ECO:0000256" key="7">
    <source>
        <dbReference type="ARBA" id="ARBA00023136"/>
    </source>
</evidence>
<dbReference type="SUPFAM" id="SSF54534">
    <property type="entry name" value="FKBP-like"/>
    <property type="match status" value="1"/>
</dbReference>
<evidence type="ECO:0000256" key="13">
    <source>
        <dbReference type="ARBA" id="ARBA00042775"/>
    </source>
</evidence>
<reference evidence="17" key="2">
    <citation type="submission" date="2020-09" db="EMBL/GenBank/DDBJ databases">
        <authorList>
            <person name="Sun Q."/>
            <person name="Sedlacek I."/>
        </authorList>
    </citation>
    <scope>NUCLEOTIDE SEQUENCE</scope>
    <source>
        <strain evidence="17">CCM 7897</strain>
    </source>
</reference>
<evidence type="ECO:0000256" key="9">
    <source>
        <dbReference type="ARBA" id="ARBA00030642"/>
    </source>
</evidence>
<dbReference type="SUPFAM" id="SSF109998">
    <property type="entry name" value="Triger factor/SurA peptide-binding domain-like"/>
    <property type="match status" value="1"/>
</dbReference>
<keyword evidence="3" id="KW-1003">Cell membrane</keyword>
<dbReference type="EMBL" id="BMCT01000002">
    <property type="protein sequence ID" value="GGF59589.1"/>
    <property type="molecule type" value="Genomic_DNA"/>
</dbReference>
<keyword evidence="5 15" id="KW-0812">Transmembrane</keyword>
<evidence type="ECO:0000256" key="8">
    <source>
        <dbReference type="ARBA" id="ARBA00023186"/>
    </source>
</evidence>
<evidence type="ECO:0000256" key="2">
    <source>
        <dbReference type="ARBA" id="ARBA00018370"/>
    </source>
</evidence>
<keyword evidence="14" id="KW-0697">Rotamase</keyword>
<dbReference type="GO" id="GO:0005886">
    <property type="term" value="C:plasma membrane"/>
    <property type="evidence" value="ECO:0007669"/>
    <property type="project" value="UniProtKB-SubCell"/>
</dbReference>
<accession>A0A917BXQ5</accession>
<comment type="caution">
    <text evidence="17">The sequence shown here is derived from an EMBL/GenBank/DDBJ whole genome shotgun (WGS) entry which is preliminary data.</text>
</comment>
<evidence type="ECO:0000313" key="18">
    <source>
        <dbReference type="Proteomes" id="UP000606044"/>
    </source>
</evidence>
<comment type="similarity">
    <text evidence="11">Belongs to the PpiD chaperone family.</text>
</comment>
<dbReference type="InterPro" id="IPR046357">
    <property type="entry name" value="PPIase_dom_sf"/>
</dbReference>
<sequence length="630" mass="67775">MVLQNLRKGASGLIAKVFLLVLMVSFVLWGISGVFTGSSSTTVATVGNTDVSADAFRQRYLDRIQSLGRQSGRGITQEQARAFGLDRQILSQMITEATLDDSARVLGLSMADADIVQAIHANQDFWPQGASAFDPAYFARLLQSNNLTEQRFLAEERKRVLRQQLVESLGGGVTVPGALTSAVQRYEDEQRTVSYLDVTSGATTAGPAPTEEQLKAYYETHKAAFRAPEYRKLNLLVLTPATLAPWVQVSDADLKAAYERNAGRFGTPEQREVQQIVFPNQADAVAALEKIKAGTPFADIAASRGLTAKDTDLGLVAKSGILDPKVADAAFALAADGTSDPIQGRFGYALVHVTKVVPATQKPLEEVSAGLRQQLVLERARRELMDKHDAIEDERNSGATIAETAQKVGLSLEEIEAVDRSGRDTSGAEITSIPDRANVLSAAFASRPGTDNDPVQLPQNAGYIWYDVTEITPSRERPFDEAKDQVASRWAEDEVAKAVDAKAKALLAELQGGKPMADVATANSLEVKTATFKRSRAEGDFTAEALTQVFSLPQSGFGMAAGTGNAEQLVFQVTKIDVPAGAVDPRIASQLQQQIESDVMQAYLSEVQKTLGLKVNERTFLQATGGAAVN</sequence>
<evidence type="ECO:0000256" key="6">
    <source>
        <dbReference type="ARBA" id="ARBA00022989"/>
    </source>
</evidence>
<dbReference type="InterPro" id="IPR052029">
    <property type="entry name" value="PpiD_chaperone"/>
</dbReference>
<dbReference type="Pfam" id="PF13145">
    <property type="entry name" value="Rotamase_2"/>
    <property type="match status" value="1"/>
</dbReference>
<dbReference type="InterPro" id="IPR000297">
    <property type="entry name" value="PPIase_PpiC"/>
</dbReference>
<dbReference type="InterPro" id="IPR027304">
    <property type="entry name" value="Trigger_fact/SurA_dom_sf"/>
</dbReference>
<name>A0A917BXQ5_9HYPH</name>
<keyword evidence="6 15" id="KW-1133">Transmembrane helix</keyword>
<dbReference type="PANTHER" id="PTHR47529">
    <property type="entry name" value="PEPTIDYL-PROLYL CIS-TRANS ISOMERASE D"/>
    <property type="match status" value="1"/>
</dbReference>
<keyword evidence="7 15" id="KW-0472">Membrane</keyword>
<evidence type="ECO:0000256" key="14">
    <source>
        <dbReference type="PROSITE-ProRule" id="PRU00278"/>
    </source>
</evidence>
<evidence type="ECO:0000256" key="4">
    <source>
        <dbReference type="ARBA" id="ARBA00022519"/>
    </source>
</evidence>
<keyword evidence="14 17" id="KW-0413">Isomerase</keyword>
<evidence type="ECO:0000256" key="5">
    <source>
        <dbReference type="ARBA" id="ARBA00022692"/>
    </source>
</evidence>
<gene>
    <name evidence="17" type="ORF">GCM10007301_19170</name>
</gene>
<evidence type="ECO:0000256" key="3">
    <source>
        <dbReference type="ARBA" id="ARBA00022475"/>
    </source>
</evidence>
<dbReference type="GO" id="GO:0003755">
    <property type="term" value="F:peptidyl-prolyl cis-trans isomerase activity"/>
    <property type="evidence" value="ECO:0007669"/>
    <property type="project" value="UniProtKB-KW"/>
</dbReference>
<evidence type="ECO:0000256" key="11">
    <source>
        <dbReference type="ARBA" id="ARBA00038408"/>
    </source>
</evidence>
<dbReference type="Pfam" id="PF13624">
    <property type="entry name" value="SurA_N_3"/>
    <property type="match status" value="1"/>
</dbReference>
<evidence type="ECO:0000313" key="17">
    <source>
        <dbReference type="EMBL" id="GGF59589.1"/>
    </source>
</evidence>
<organism evidence="17 18">
    <name type="scientific">Azorhizobium oxalatiphilum</name>
    <dbReference type="NCBI Taxonomy" id="980631"/>
    <lineage>
        <taxon>Bacteria</taxon>
        <taxon>Pseudomonadati</taxon>
        <taxon>Pseudomonadota</taxon>
        <taxon>Alphaproteobacteria</taxon>
        <taxon>Hyphomicrobiales</taxon>
        <taxon>Xanthobacteraceae</taxon>
        <taxon>Azorhizobium</taxon>
    </lineage>
</organism>
<proteinExistence type="inferred from homology"/>
<dbReference type="RefSeq" id="WP_188577841.1">
    <property type="nucleotide sequence ID" value="NZ_BMCT01000002.1"/>
</dbReference>
<dbReference type="Gene3D" id="3.10.50.40">
    <property type="match status" value="1"/>
</dbReference>
<reference evidence="17" key="1">
    <citation type="journal article" date="2014" name="Int. J. Syst. Evol. Microbiol.">
        <title>Complete genome sequence of Corynebacterium casei LMG S-19264T (=DSM 44701T), isolated from a smear-ripened cheese.</title>
        <authorList>
            <consortium name="US DOE Joint Genome Institute (JGI-PGF)"/>
            <person name="Walter F."/>
            <person name="Albersmeier A."/>
            <person name="Kalinowski J."/>
            <person name="Ruckert C."/>
        </authorList>
    </citation>
    <scope>NUCLEOTIDE SEQUENCE</scope>
    <source>
        <strain evidence="17">CCM 7897</strain>
    </source>
</reference>
<evidence type="ECO:0000256" key="15">
    <source>
        <dbReference type="SAM" id="Phobius"/>
    </source>
</evidence>
<dbReference type="AlphaFoldDB" id="A0A917BXQ5"/>
<protein>
    <recommendedName>
        <fullName evidence="2">Parvulin-like PPIase</fullName>
    </recommendedName>
    <alternativeName>
        <fullName evidence="9">Peptidyl-prolyl cis-trans isomerase plp</fullName>
    </alternativeName>
    <alternativeName>
        <fullName evidence="12">Periplasmic chaperone PpiD</fullName>
    </alternativeName>
    <alternativeName>
        <fullName evidence="13">Periplasmic folding chaperone</fullName>
    </alternativeName>
    <alternativeName>
        <fullName evidence="10">Rotamase plp</fullName>
    </alternativeName>
</protein>
<dbReference type="Gene3D" id="1.10.4030.10">
    <property type="entry name" value="Porin chaperone SurA, peptide-binding domain"/>
    <property type="match status" value="1"/>
</dbReference>
<keyword evidence="4" id="KW-0997">Cell inner membrane</keyword>
<keyword evidence="8" id="KW-0143">Chaperone</keyword>
<evidence type="ECO:0000259" key="16">
    <source>
        <dbReference type="PROSITE" id="PS50198"/>
    </source>
</evidence>
<keyword evidence="18" id="KW-1185">Reference proteome</keyword>
<feature type="domain" description="PpiC" evidence="16">
    <location>
        <begin position="268"/>
        <end position="355"/>
    </location>
</feature>
<feature type="transmembrane region" description="Helical" evidence="15">
    <location>
        <begin position="12"/>
        <end position="31"/>
    </location>
</feature>
<dbReference type="PROSITE" id="PS50198">
    <property type="entry name" value="PPIC_PPIASE_2"/>
    <property type="match status" value="1"/>
</dbReference>
<dbReference type="PANTHER" id="PTHR47529:SF1">
    <property type="entry name" value="PERIPLASMIC CHAPERONE PPID"/>
    <property type="match status" value="1"/>
</dbReference>
<evidence type="ECO:0000256" key="1">
    <source>
        <dbReference type="ARBA" id="ARBA00004382"/>
    </source>
</evidence>
<evidence type="ECO:0000256" key="10">
    <source>
        <dbReference type="ARBA" id="ARBA00031484"/>
    </source>
</evidence>
<comment type="subcellular location">
    <subcellularLocation>
        <location evidence="1">Cell inner membrane</location>
        <topology evidence="1">Single-pass type II membrane protein</topology>
        <orientation evidence="1">Periplasmic side</orientation>
    </subcellularLocation>
</comment>